<accession>A0ABR8VEF4</accession>
<dbReference type="Proteomes" id="UP000616346">
    <property type="component" value="Unassembled WGS sequence"/>
</dbReference>
<dbReference type="SUPFAM" id="SSF103473">
    <property type="entry name" value="MFS general substrate transporter"/>
    <property type="match status" value="1"/>
</dbReference>
<gene>
    <name evidence="6" type="ORF">H9626_13180</name>
</gene>
<dbReference type="PANTHER" id="PTHR42910">
    <property type="entry name" value="TRANSPORTER SCO4007-RELATED"/>
    <property type="match status" value="1"/>
</dbReference>
<proteinExistence type="predicted"/>
<dbReference type="CDD" id="cd17324">
    <property type="entry name" value="MFS_NepI_like"/>
    <property type="match status" value="1"/>
</dbReference>
<dbReference type="Pfam" id="PF07690">
    <property type="entry name" value="MFS_1"/>
    <property type="match status" value="1"/>
</dbReference>
<name>A0ABR8VEF4_9BACT</name>
<dbReference type="PANTHER" id="PTHR42910:SF1">
    <property type="entry name" value="MAJOR FACILITATOR SUPERFAMILY (MFS) PROFILE DOMAIN-CONTAINING PROTEIN"/>
    <property type="match status" value="1"/>
</dbReference>
<feature type="transmembrane region" description="Helical" evidence="4">
    <location>
        <begin position="252"/>
        <end position="270"/>
    </location>
</feature>
<feature type="transmembrane region" description="Helical" evidence="4">
    <location>
        <begin position="140"/>
        <end position="164"/>
    </location>
</feature>
<comment type="caution">
    <text evidence="6">The sequence shown here is derived from an EMBL/GenBank/DDBJ whole genome shotgun (WGS) entry which is preliminary data.</text>
</comment>
<keyword evidence="3 4" id="KW-0472">Membrane</keyword>
<dbReference type="InterPro" id="IPR036259">
    <property type="entry name" value="MFS_trans_sf"/>
</dbReference>
<feature type="transmembrane region" description="Helical" evidence="4">
    <location>
        <begin position="170"/>
        <end position="193"/>
    </location>
</feature>
<evidence type="ECO:0000313" key="7">
    <source>
        <dbReference type="Proteomes" id="UP000616346"/>
    </source>
</evidence>
<sequence length="394" mass="42827">MKYELKANQGIPASLLVMLSIATGLSVANCYYNQPLLGSIATDFKINDLSANAVATLTQVGYMLGLLFVIPLGDLLSRRKLILTNYVLAACSLLAIGTAQDIRIVWVASLITGATSVMPQFFIPLVSYHSAPSHKTRNVGIMQSCLLVGILGSRILSGLIANAWGWRMVYFIAAGLMTYCWLMMYKVLPALPAQAKETYGRLMKSLWHILRKYPYLRIASTRAALAYGAFFALWSCLAFKMKQAPFFAGDDIIGALGFCGLAGAATVVFISKYISVYGARRFSLMGGAVMLVAWLTAWWGGDSYAGIIIAILLIDAGMQSIHLANQTSVVTLDAEAINRVNTLYMTIYFLGGSVGTFVAGICWEHFQWTGTAIAGLTFIALSLLVSFTFKESKI</sequence>
<evidence type="ECO:0000256" key="1">
    <source>
        <dbReference type="ARBA" id="ARBA00022692"/>
    </source>
</evidence>
<keyword evidence="7" id="KW-1185">Reference proteome</keyword>
<dbReference type="InterPro" id="IPR011701">
    <property type="entry name" value="MFS"/>
</dbReference>
<feature type="transmembrane region" description="Helical" evidence="4">
    <location>
        <begin position="82"/>
        <end position="99"/>
    </location>
</feature>
<feature type="domain" description="Major facilitator superfamily (MFS) profile" evidence="5">
    <location>
        <begin position="15"/>
        <end position="393"/>
    </location>
</feature>
<dbReference type="EMBL" id="JACSPQ010000019">
    <property type="protein sequence ID" value="MBD8003152.1"/>
    <property type="molecule type" value="Genomic_DNA"/>
</dbReference>
<evidence type="ECO:0000256" key="4">
    <source>
        <dbReference type="SAM" id="Phobius"/>
    </source>
</evidence>
<reference evidence="6 7" key="1">
    <citation type="submission" date="2020-08" db="EMBL/GenBank/DDBJ databases">
        <title>A Genomic Blueprint of the Chicken Gut Microbiome.</title>
        <authorList>
            <person name="Gilroy R."/>
            <person name="Ravi A."/>
            <person name="Getino M."/>
            <person name="Pursley I."/>
            <person name="Horton D.L."/>
            <person name="Alikhan N.-F."/>
            <person name="Baker D."/>
            <person name="Gharbi K."/>
            <person name="Hall N."/>
            <person name="Watson M."/>
            <person name="Adriaenssens E.M."/>
            <person name="Foster-Nyarko E."/>
            <person name="Jarju S."/>
            <person name="Secka A."/>
            <person name="Antonio M."/>
            <person name="Oren A."/>
            <person name="Chaudhuri R."/>
            <person name="La Ragione R.M."/>
            <person name="Hildebrand F."/>
            <person name="Pallen M.J."/>
        </authorList>
    </citation>
    <scope>NUCLEOTIDE SEQUENCE [LARGE SCALE GENOMIC DNA]</scope>
    <source>
        <strain evidence="6 7">Sa1YUN3</strain>
    </source>
</reference>
<evidence type="ECO:0000256" key="2">
    <source>
        <dbReference type="ARBA" id="ARBA00022989"/>
    </source>
</evidence>
<feature type="transmembrane region" description="Helical" evidence="4">
    <location>
        <begin position="214"/>
        <end position="240"/>
    </location>
</feature>
<feature type="transmembrane region" description="Helical" evidence="4">
    <location>
        <begin position="345"/>
        <end position="366"/>
    </location>
</feature>
<keyword evidence="2 4" id="KW-1133">Transmembrane helix</keyword>
<feature type="transmembrane region" description="Helical" evidence="4">
    <location>
        <begin position="105"/>
        <end position="128"/>
    </location>
</feature>
<dbReference type="Gene3D" id="1.20.1250.20">
    <property type="entry name" value="MFS general substrate transporter like domains"/>
    <property type="match status" value="1"/>
</dbReference>
<feature type="transmembrane region" description="Helical" evidence="4">
    <location>
        <begin position="50"/>
        <end position="70"/>
    </location>
</feature>
<evidence type="ECO:0000259" key="5">
    <source>
        <dbReference type="PROSITE" id="PS50850"/>
    </source>
</evidence>
<dbReference type="PROSITE" id="PS50850">
    <property type="entry name" value="MFS"/>
    <property type="match status" value="1"/>
</dbReference>
<evidence type="ECO:0000313" key="6">
    <source>
        <dbReference type="EMBL" id="MBD8003152.1"/>
    </source>
</evidence>
<protein>
    <submittedName>
        <fullName evidence="6">MFS transporter</fullName>
    </submittedName>
</protein>
<evidence type="ECO:0000256" key="3">
    <source>
        <dbReference type="ARBA" id="ARBA00023136"/>
    </source>
</evidence>
<keyword evidence="1 4" id="KW-0812">Transmembrane</keyword>
<dbReference type="RefSeq" id="WP_191710778.1">
    <property type="nucleotide sequence ID" value="NZ_JACSPQ010000019.1"/>
</dbReference>
<dbReference type="InterPro" id="IPR020846">
    <property type="entry name" value="MFS_dom"/>
</dbReference>
<feature type="transmembrane region" description="Helical" evidence="4">
    <location>
        <begin position="372"/>
        <end position="389"/>
    </location>
</feature>
<organism evidence="6 7">
    <name type="scientific">Phocaeicola faecium</name>
    <dbReference type="NCBI Taxonomy" id="2762213"/>
    <lineage>
        <taxon>Bacteria</taxon>
        <taxon>Pseudomonadati</taxon>
        <taxon>Bacteroidota</taxon>
        <taxon>Bacteroidia</taxon>
        <taxon>Bacteroidales</taxon>
        <taxon>Bacteroidaceae</taxon>
        <taxon>Phocaeicola</taxon>
    </lineage>
</organism>